<keyword evidence="4 7" id="KW-0378">Hydrolase</keyword>
<evidence type="ECO:0000256" key="5">
    <source>
        <dbReference type="ARBA" id="ARBA00022833"/>
    </source>
</evidence>
<keyword evidence="2 7" id="KW-0645">Protease</keyword>
<dbReference type="InterPro" id="IPR024077">
    <property type="entry name" value="Neurolysin/TOP_dom2"/>
</dbReference>
<evidence type="ECO:0000256" key="1">
    <source>
        <dbReference type="ARBA" id="ARBA00006040"/>
    </source>
</evidence>
<dbReference type="FunFam" id="3.40.390.10:FF:000009">
    <property type="entry name" value="Oligopeptidase A"/>
    <property type="match status" value="1"/>
</dbReference>
<evidence type="ECO:0000313" key="10">
    <source>
        <dbReference type="Proteomes" id="UP000571183"/>
    </source>
</evidence>
<feature type="domain" description="Peptidase M3A/M3B catalytic" evidence="8">
    <location>
        <begin position="226"/>
        <end position="675"/>
    </location>
</feature>
<dbReference type="EMBL" id="JACIFD010000007">
    <property type="protein sequence ID" value="MBB4071539.1"/>
    <property type="molecule type" value="Genomic_DNA"/>
</dbReference>
<comment type="caution">
    <text evidence="9">The sequence shown here is derived from an EMBL/GenBank/DDBJ whole genome shotgun (WGS) entry which is preliminary data.</text>
</comment>
<dbReference type="GO" id="GO:0008241">
    <property type="term" value="F:peptidyl-dipeptidase activity"/>
    <property type="evidence" value="ECO:0007669"/>
    <property type="project" value="UniProtKB-EC"/>
</dbReference>
<organism evidence="9 10">
    <name type="scientific">Canibacter oris</name>
    <dbReference type="NCBI Taxonomy" id="1365628"/>
    <lineage>
        <taxon>Bacteria</taxon>
        <taxon>Bacillati</taxon>
        <taxon>Actinomycetota</taxon>
        <taxon>Actinomycetes</taxon>
        <taxon>Micrococcales</taxon>
        <taxon>Microbacteriaceae</taxon>
        <taxon>Canibacter</taxon>
    </lineage>
</organism>
<dbReference type="Gene3D" id="1.10.1370.10">
    <property type="entry name" value="Neurolysin, domain 3"/>
    <property type="match status" value="1"/>
</dbReference>
<dbReference type="Pfam" id="PF01432">
    <property type="entry name" value="Peptidase_M3"/>
    <property type="match status" value="1"/>
</dbReference>
<evidence type="ECO:0000256" key="6">
    <source>
        <dbReference type="ARBA" id="ARBA00023049"/>
    </source>
</evidence>
<dbReference type="AlphaFoldDB" id="A0A840DPR0"/>
<keyword evidence="9" id="KW-0121">Carboxypeptidase</keyword>
<dbReference type="InterPro" id="IPR034005">
    <property type="entry name" value="M3A_DCP"/>
</dbReference>
<dbReference type="CDD" id="cd06456">
    <property type="entry name" value="M3A_DCP"/>
    <property type="match status" value="1"/>
</dbReference>
<accession>A0A840DPR0</accession>
<dbReference type="PANTHER" id="PTHR43660:SF1">
    <property type="entry name" value="DIPEPTIDYL CARBOXYPEPTIDASE"/>
    <property type="match status" value="1"/>
</dbReference>
<protein>
    <submittedName>
        <fullName evidence="9">Peptidyl-dipeptidase Dcp</fullName>
        <ecNumber evidence="9">3.4.15.5</ecNumber>
    </submittedName>
</protein>
<evidence type="ECO:0000256" key="2">
    <source>
        <dbReference type="ARBA" id="ARBA00022670"/>
    </source>
</evidence>
<dbReference type="EC" id="3.4.15.5" evidence="9"/>
<evidence type="ECO:0000256" key="4">
    <source>
        <dbReference type="ARBA" id="ARBA00022801"/>
    </source>
</evidence>
<dbReference type="GO" id="GO:0004222">
    <property type="term" value="F:metalloendopeptidase activity"/>
    <property type="evidence" value="ECO:0007669"/>
    <property type="project" value="InterPro"/>
</dbReference>
<sequence>MTENVNNPLLTRSTLPYQLPVWEQIKPEHIVPAVKTAIAATEAAWERIATQEAAPTVANTVYELHDAGRQLSEILNIAFTLFSSIGGPELEAAEAEIGPLLSAHDNTYRLDERLYNRLAAIDLSDADAETAHYIKTELLKFEQGGIKLDAADKAKLRELDAAISEAEIAFSQRATLAMSDNEVVFTDAAELEGLSAEQLAAYEQADGTWKLPLDNYTNQPVQAELKLQASREKVLAASLSRGLGEHESSDTRELILRIAKLRAERAALLGYPYHAQAVAAAGMAQDSDAIMELLRSVSSSALAAAKQEAERFKQLAAADGLRELRAADWLFYEAKLRAELGIDESELAPYFELNSVVERGLFFAAEKLYGIRFVPLPELKGYLPSVKTWEVQEADGTPIALFQADFFRRKGKSGGAWMHAIVEGAKRDGNLPVIMNNCNYPEPQSGEPCLLTWDHVITLFHEFGHALHGMFADSQYRWTCGTNVARDFVEAPSQFNEMWAYHPEVVANYAVHYETGEKLPAETVQQLVDAATFGQAFATTEQLSAALVDQLWHRLTPTEVPDDVAEFEAHALRQVGMDYDLIPPRYRSAYFTHTFGGGYDAGYYSYVWAEVVAAEIEHWFRTVGAENGDGGLNRAAGEKVRRELLGRGSSRPEMDSVRAVLGRDPEPAAVLRRRGLN</sequence>
<dbReference type="InterPro" id="IPR045090">
    <property type="entry name" value="Pept_M3A_M3B"/>
</dbReference>
<keyword evidence="10" id="KW-1185">Reference proteome</keyword>
<reference evidence="9" key="1">
    <citation type="submission" date="2020-08" db="EMBL/GenBank/DDBJ databases">
        <title>Sequencing the genomes of 1000 actinobacteria strains.</title>
        <authorList>
            <person name="Klenk H.-P."/>
        </authorList>
    </citation>
    <scope>NUCLEOTIDE SEQUENCE [LARGE SCALE GENOMIC DNA]</scope>
    <source>
        <strain evidence="9">DSM 27064</strain>
    </source>
</reference>
<evidence type="ECO:0000259" key="8">
    <source>
        <dbReference type="Pfam" id="PF01432"/>
    </source>
</evidence>
<dbReference type="Gene3D" id="3.40.390.10">
    <property type="entry name" value="Collagenase (Catalytic Domain)"/>
    <property type="match status" value="1"/>
</dbReference>
<dbReference type="SUPFAM" id="SSF55486">
    <property type="entry name" value="Metalloproteases ('zincins'), catalytic domain"/>
    <property type="match status" value="1"/>
</dbReference>
<comment type="similarity">
    <text evidence="1 7">Belongs to the peptidase M3 family.</text>
</comment>
<name>A0A840DPR0_9MICO</name>
<comment type="cofactor">
    <cofactor evidence="7">
        <name>Zn(2+)</name>
        <dbReference type="ChEBI" id="CHEBI:29105"/>
    </cofactor>
    <text evidence="7">Binds 1 zinc ion.</text>
</comment>
<dbReference type="GO" id="GO:0006508">
    <property type="term" value="P:proteolysis"/>
    <property type="evidence" value="ECO:0007669"/>
    <property type="project" value="UniProtKB-KW"/>
</dbReference>
<dbReference type="GO" id="GO:0004180">
    <property type="term" value="F:carboxypeptidase activity"/>
    <property type="evidence" value="ECO:0007669"/>
    <property type="project" value="UniProtKB-KW"/>
</dbReference>
<dbReference type="GO" id="GO:0005829">
    <property type="term" value="C:cytosol"/>
    <property type="evidence" value="ECO:0007669"/>
    <property type="project" value="TreeGrafter"/>
</dbReference>
<dbReference type="PANTHER" id="PTHR43660">
    <property type="entry name" value="DIPEPTIDYL CARBOXYPEPTIDASE"/>
    <property type="match status" value="1"/>
</dbReference>
<evidence type="ECO:0000256" key="3">
    <source>
        <dbReference type="ARBA" id="ARBA00022723"/>
    </source>
</evidence>
<dbReference type="GO" id="GO:0046872">
    <property type="term" value="F:metal ion binding"/>
    <property type="evidence" value="ECO:0007669"/>
    <property type="project" value="UniProtKB-UniRule"/>
</dbReference>
<keyword evidence="5 7" id="KW-0862">Zinc</keyword>
<evidence type="ECO:0000256" key="7">
    <source>
        <dbReference type="RuleBase" id="RU003435"/>
    </source>
</evidence>
<proteinExistence type="inferred from homology"/>
<evidence type="ECO:0000313" key="9">
    <source>
        <dbReference type="EMBL" id="MBB4071539.1"/>
    </source>
</evidence>
<dbReference type="RefSeq" id="WP_183304588.1">
    <property type="nucleotide sequence ID" value="NZ_JACIFD010000007.1"/>
</dbReference>
<dbReference type="InterPro" id="IPR024079">
    <property type="entry name" value="MetalloPept_cat_dom_sf"/>
</dbReference>
<gene>
    <name evidence="9" type="ORF">F5897_000847</name>
</gene>
<dbReference type="InterPro" id="IPR001567">
    <property type="entry name" value="Pept_M3A_M3B_dom"/>
</dbReference>
<dbReference type="Proteomes" id="UP000571183">
    <property type="component" value="Unassembled WGS sequence"/>
</dbReference>
<keyword evidence="6 7" id="KW-0482">Metalloprotease</keyword>
<keyword evidence="3 7" id="KW-0479">Metal-binding</keyword>